<feature type="compositionally biased region" description="Basic residues" evidence="3">
    <location>
        <begin position="378"/>
        <end position="407"/>
    </location>
</feature>
<proteinExistence type="predicted"/>
<dbReference type="PROSITE" id="PS00028">
    <property type="entry name" value="ZINC_FINGER_C2H2_1"/>
    <property type="match status" value="1"/>
</dbReference>
<feature type="region of interest" description="Disordered" evidence="3">
    <location>
        <begin position="2169"/>
        <end position="2271"/>
    </location>
</feature>
<keyword evidence="1" id="KW-0863">Zinc-finger</keyword>
<keyword evidence="2" id="KW-0175">Coiled coil</keyword>
<feature type="compositionally biased region" description="Acidic residues" evidence="3">
    <location>
        <begin position="344"/>
        <end position="356"/>
    </location>
</feature>
<feature type="domain" description="C2H2-type" evidence="4">
    <location>
        <begin position="1830"/>
        <end position="1853"/>
    </location>
</feature>
<evidence type="ECO:0000256" key="1">
    <source>
        <dbReference type="PROSITE-ProRule" id="PRU00042"/>
    </source>
</evidence>
<feature type="compositionally biased region" description="Low complexity" evidence="3">
    <location>
        <begin position="2252"/>
        <end position="2261"/>
    </location>
</feature>
<dbReference type="SMART" id="SM00355">
    <property type="entry name" value="ZnF_C2H2"/>
    <property type="match status" value="1"/>
</dbReference>
<feature type="region of interest" description="Disordered" evidence="3">
    <location>
        <begin position="1930"/>
        <end position="1949"/>
    </location>
</feature>
<feature type="region of interest" description="Disordered" evidence="3">
    <location>
        <begin position="1863"/>
        <end position="1903"/>
    </location>
</feature>
<dbReference type="Pfam" id="PF25580">
    <property type="entry name" value="TPR_Rlf"/>
    <property type="match status" value="1"/>
</dbReference>
<dbReference type="GO" id="GO:0008270">
    <property type="term" value="F:zinc ion binding"/>
    <property type="evidence" value="ECO:0007669"/>
    <property type="project" value="UniProtKB-KW"/>
</dbReference>
<keyword evidence="1" id="KW-0479">Metal-binding</keyword>
<evidence type="ECO:0000256" key="3">
    <source>
        <dbReference type="SAM" id="MobiDB-lite"/>
    </source>
</evidence>
<feature type="compositionally biased region" description="Basic residues" evidence="3">
    <location>
        <begin position="2262"/>
        <end position="2271"/>
    </location>
</feature>
<feature type="compositionally biased region" description="Basic and acidic residues" evidence="3">
    <location>
        <begin position="2207"/>
        <end position="2221"/>
    </location>
</feature>
<name>A0AAQ4E2R1_AMBAM</name>
<evidence type="ECO:0000313" key="5">
    <source>
        <dbReference type="EMBL" id="KAK8768996.1"/>
    </source>
</evidence>
<reference evidence="5 6" key="1">
    <citation type="journal article" date="2023" name="Arcadia Sci">
        <title>De novo assembly of a long-read Amblyomma americanum tick genome.</title>
        <authorList>
            <person name="Chou S."/>
            <person name="Poskanzer K.E."/>
            <person name="Rollins M."/>
            <person name="Thuy-Boun P.S."/>
        </authorList>
    </citation>
    <scope>NUCLEOTIDE SEQUENCE [LARGE SCALE GENOMIC DNA]</scope>
    <source>
        <strain evidence="5">F_SG_1</strain>
        <tissue evidence="5">Salivary glands</tissue>
    </source>
</reference>
<sequence length="2271" mass="242166">MEVVRAGLGGQAFLEHLFCVLYRQRRIQELCTETSRFTCHEGVQLVRGLARCANDPERVDVAEALVHVFLVRDLLLASPFCCTRELMGLWCRLQRMQSHALPQVAGAALRLLLPHAANSAQFYLFCDVLWEHYGRRLFPIYLDLMVRGLTTDLNTLQSALHRESLSNIREMEVHIASVLLKLATLFPNSPELSRECVLSAFALDPTEERLAQLESLTEQVQAKSASSHLPKEQDHSGSGKSIAERKVCRCGGRCTVEPVLQKTTPAQEDGRPEYEMDFWHPILSQQLEGVPYVLLKDFVTVLECVRPKSVHLCSDWRCHLERFESRQAAQRSRTPPEYCGTADSETDSPSEEEDGGAEARQRARAHVQKLLDSAGMPVKRRDKRRANAKCKSSRKKKKKSSKKHKKEAHLVDNAAAEFGLAGLVDSTGLDMAGLGSAELGLTRLGATELDSAELGPMELCPTGLDSAGLEAAGLDSTELDATGLETIGLDSMELDPTALGPPLQEEKAHDSLQVGMPKVKKKAQRKGSHRKKDGFASTAGAPSGGGCLQTLRIVLERFDRLSGTTPNHMVNKKSSLRIVPVLSLPNITLEEESKRACLWTDGATTPKQPLSNLNLPQGPAFQRVASAFEARLQDTPLKRFLRYQIKRPTFQIKKTVPVKVSMRSVKNMPLAPAAPVKSAPVPKAMATVAVSKAAAATISKTAAVTAPKAMPVATPKVVPVPIPGKGTSTAVSKAPVATPPKVPPVPVSKAPHPHAIITRPQPAAASKVAAVMVPKAPATVMTKAPAAVDLMPVAVTVAKNSPMVISNPASAMVRPLKDYAKVTRATAVACSTPYVIKTSNVPTSTSIPAHVATSAAQSSAIPPAILSTDAIDLPKHTVETTIQVQVPTTSCVMSPTPPPLPSHMVSLQHEASPAAQALPNPATSLSEAVAEAVMTSQPQAVQQAVPQAVQQAVPQAVPQAVQQAVPQTVPQPMPPPMPQPVPQPVAAPRVTLVTSTATPMPQPTASCSVQASQLHSNVSSGASVITSVSTDASQVFSQLKQGQATVLRLPVYSRAVQQQVGQAGIKTDSPGVCMLPMKILNAAMLSGQDKVLNVGNQKIAINALPSLLAASTSGSTTLSTTMAGAVVSNASPNVVSAKIVPTVVGAQNVQAMHQLQQLMRLNTIPGTITQVNAAGNTTVLSADQLAGQPGLTNITALTVPLQGGLVGGRVIAGKIMIPVNSLLQQGSALTAGGMPVIILKNHPAQAKIVTDASNLVQQVHMQQHVQVQQQVQQQVQIQPSIQIQQQVQQLQQQLRQQQQQQQQNQQAQLQPQQIQQVHLQQLQPNGSTMTPDTSAASVSVVDGTVVVSAAAAVTVAATSTVGGVSSATAAVKKTWMPIRSKPGAMEYRKACNMPPVKVTKAKFLAPVSSQQQVPIVYTSPQASVSVTGATRVVAQPVCKTVPVANLPGVTHLTMPTMQMGVPMAMVAPNSVAGQITVPVSPKMVTRQLTVPLARLLQKPAPSVCKPAEASASLGQPQSIVSAPQTPQAVSTVQTAVVSAQNAAATPVCIKANQATSVVVQAEEDIQKPEIDVTVTKSPPTTVPVTKAAAAAAAAGVANQRTGIHLPFPEDLVDPSPSGATYVPVHSAELIPTGRGEKQKEEEESAKAYRRRKAALAMKARSVAAPKPQPLSQSTSKSLTAICDAVRCSLMISDDEKDKVDAQATIKECQEYELDYSSDDSSDCSVEDLFEEKALQRRLQHEEELNSILYVSDSVASEPDCDPYQWSSQSSLLLEQLNSDGDARDTMTPSSVSESIFEGGSSLSKKLAIKAKISSSAVSCQENGLQSPSKFTCERCNRGFFSAYNLRRHQKNVHKMVFKSLLVPSQGSRDTPSPQQRVVAKQPSRNTPTPQLYKTPKHSPQPSKRTLFSVAEDDESSSPDKVFCAQSVDEDRRLSFESPGLPSDSEGSPLYGIKDEPSEPGISSLICDNASFNVIHQAPLDFFPTKEDEHSELSLSDMVTGSGVRQPAPKSFVSRQAKGHGSPELSKNLDPADILESLEVAKMSAWTSTSGPLANRGGDMDDCKLDDEVNDAMEAEAGLESLLGKEAGANHSGDGQDDIDDIQPTVQHMGVSDIKDDDGHGSQEPWDAADQAALLEDIKAVESLGEYGTDSLDFFVAPRNVMSMQDQEGLLNFTDSSPPPQQMGDQDDVADMSDESDGGGGPALANEKLLEPRVEEGDEKPCTSHCRTRSREASVKRSCPCCEDSSPRKRLTRSSSSSGKTRSATKKVVRTR</sequence>
<feature type="compositionally biased region" description="Polar residues" evidence="3">
    <location>
        <begin position="1882"/>
        <end position="1903"/>
    </location>
</feature>
<keyword evidence="1" id="KW-0862">Zinc</keyword>
<feature type="region of interest" description="Disordered" evidence="3">
    <location>
        <begin position="325"/>
        <end position="408"/>
    </location>
</feature>
<feature type="region of interest" description="Disordered" evidence="3">
    <location>
        <begin position="730"/>
        <end position="751"/>
    </location>
</feature>
<evidence type="ECO:0000259" key="4">
    <source>
        <dbReference type="PROSITE" id="PS50157"/>
    </source>
</evidence>
<protein>
    <recommendedName>
        <fullName evidence="4">C2H2-type domain-containing protein</fullName>
    </recommendedName>
</protein>
<dbReference type="InterPro" id="IPR057986">
    <property type="entry name" value="TPR_Rlf/292/654"/>
</dbReference>
<dbReference type="InterPro" id="IPR013087">
    <property type="entry name" value="Znf_C2H2_type"/>
</dbReference>
<feature type="compositionally biased region" description="Acidic residues" evidence="3">
    <location>
        <begin position="2184"/>
        <end position="2196"/>
    </location>
</feature>
<comment type="caution">
    <text evidence="5">The sequence shown here is derived from an EMBL/GenBank/DDBJ whole genome shotgun (WGS) entry which is preliminary data.</text>
</comment>
<evidence type="ECO:0000313" key="6">
    <source>
        <dbReference type="Proteomes" id="UP001321473"/>
    </source>
</evidence>
<accession>A0AAQ4E2R1</accession>
<gene>
    <name evidence="5" type="ORF">V5799_014538</name>
</gene>
<feature type="compositionally biased region" description="Pro residues" evidence="3">
    <location>
        <begin position="737"/>
        <end position="746"/>
    </location>
</feature>
<organism evidence="5 6">
    <name type="scientific">Amblyomma americanum</name>
    <name type="common">Lone star tick</name>
    <dbReference type="NCBI Taxonomy" id="6943"/>
    <lineage>
        <taxon>Eukaryota</taxon>
        <taxon>Metazoa</taxon>
        <taxon>Ecdysozoa</taxon>
        <taxon>Arthropoda</taxon>
        <taxon>Chelicerata</taxon>
        <taxon>Arachnida</taxon>
        <taxon>Acari</taxon>
        <taxon>Parasitiformes</taxon>
        <taxon>Ixodida</taxon>
        <taxon>Ixodoidea</taxon>
        <taxon>Ixodidae</taxon>
        <taxon>Amblyomminae</taxon>
        <taxon>Amblyomma</taxon>
    </lineage>
</organism>
<dbReference type="EMBL" id="JARKHS020023219">
    <property type="protein sequence ID" value="KAK8768996.1"/>
    <property type="molecule type" value="Genomic_DNA"/>
</dbReference>
<feature type="compositionally biased region" description="Polar residues" evidence="3">
    <location>
        <begin position="1863"/>
        <end position="1875"/>
    </location>
</feature>
<dbReference type="PROSITE" id="PS50157">
    <property type="entry name" value="ZINC_FINGER_C2H2_2"/>
    <property type="match status" value="1"/>
</dbReference>
<evidence type="ECO:0000256" key="2">
    <source>
        <dbReference type="SAM" id="Coils"/>
    </source>
</evidence>
<dbReference type="Proteomes" id="UP001321473">
    <property type="component" value="Unassembled WGS sequence"/>
</dbReference>
<keyword evidence="6" id="KW-1185">Reference proteome</keyword>
<feature type="coiled-coil region" evidence="2">
    <location>
        <begin position="1280"/>
        <end position="1310"/>
    </location>
</feature>
<feature type="region of interest" description="Disordered" evidence="3">
    <location>
        <begin position="515"/>
        <end position="541"/>
    </location>
</feature>
<feature type="compositionally biased region" description="Basic residues" evidence="3">
    <location>
        <begin position="518"/>
        <end position="532"/>
    </location>
</feature>
<dbReference type="Gene3D" id="3.30.160.60">
    <property type="entry name" value="Classic Zinc Finger"/>
    <property type="match status" value="1"/>
</dbReference>